<feature type="domain" description="DUF7134" evidence="12">
    <location>
        <begin position="14"/>
        <end position="156"/>
    </location>
</feature>
<dbReference type="InterPro" id="IPR011712">
    <property type="entry name" value="Sig_transdc_His_kin_sub3_dim/P"/>
</dbReference>
<evidence type="ECO:0000313" key="14">
    <source>
        <dbReference type="Proteomes" id="UP000295388"/>
    </source>
</evidence>
<evidence type="ECO:0000256" key="9">
    <source>
        <dbReference type="SAM" id="Phobius"/>
    </source>
</evidence>
<feature type="transmembrane region" description="Helical" evidence="9">
    <location>
        <begin position="14"/>
        <end position="33"/>
    </location>
</feature>
<comment type="caution">
    <text evidence="13">The sequence shown here is derived from an EMBL/GenBank/DDBJ whole genome shotgun (WGS) entry which is preliminary data.</text>
</comment>
<dbReference type="GO" id="GO:0000155">
    <property type="term" value="F:phosphorelay sensor kinase activity"/>
    <property type="evidence" value="ECO:0007669"/>
    <property type="project" value="InterPro"/>
</dbReference>
<dbReference type="OrthoDB" id="227596at2"/>
<dbReference type="PANTHER" id="PTHR24421:SF10">
    <property type="entry name" value="NITRATE_NITRITE SENSOR PROTEIN NARQ"/>
    <property type="match status" value="1"/>
</dbReference>
<comment type="catalytic activity">
    <reaction evidence="1">
        <text>ATP + protein L-histidine = ADP + protein N-phospho-L-histidine.</text>
        <dbReference type="EC" id="2.7.13.3"/>
    </reaction>
</comment>
<keyword evidence="9" id="KW-0812">Transmembrane</keyword>
<dbReference type="Pfam" id="PF23539">
    <property type="entry name" value="DUF7134"/>
    <property type="match status" value="1"/>
</dbReference>
<evidence type="ECO:0000259" key="12">
    <source>
        <dbReference type="Pfam" id="PF23539"/>
    </source>
</evidence>
<keyword evidence="3" id="KW-0597">Phosphoprotein</keyword>
<dbReference type="Pfam" id="PF02518">
    <property type="entry name" value="HATPase_c"/>
    <property type="match status" value="1"/>
</dbReference>
<gene>
    <name evidence="13" type="ORF">EV643_10725</name>
</gene>
<dbReference type="AlphaFoldDB" id="A0A4V3CA08"/>
<feature type="transmembrane region" description="Helical" evidence="9">
    <location>
        <begin position="40"/>
        <end position="59"/>
    </location>
</feature>
<dbReference type="RefSeq" id="WP_133800831.1">
    <property type="nucleotide sequence ID" value="NZ_SNWQ01000007.1"/>
</dbReference>
<sequence length="382" mass="40800">MTIGDGARVQRQDLAVAAGAVVLVLAGTLLQTPSRHPLDLVGYLIPLSTALALVVRRVWPVPVLVVAAAGLLLYPLIGYPGVTPAFPLLVALYTSVDAGYRKTTLLVSTTALSGSLGINLALPGAETSREIIQRWALLAGWLISAKILAEVMRHRRGYLREVEQRALDAERTREEAALRRAGEERLRIARDLHDSLTHNISVIKVHAGVAVHLAQKRGEAVPEALLAIQEASREAMRELRSTLEVLRADSTDTCNGLARLPELVDRARSAGVPATVEISGPPRPLPPDVDQAAYRIVQEALTNVTRHAGSASAAVHIRYDESAVTVQIDDDGHATPDAVPVPGVGLTGMQERVTALGGRLRAAPRPDGGFTVRAELPVELPT</sequence>
<organism evidence="13 14">
    <name type="scientific">Kribbella caucasensis</name>
    <dbReference type="NCBI Taxonomy" id="2512215"/>
    <lineage>
        <taxon>Bacteria</taxon>
        <taxon>Bacillati</taxon>
        <taxon>Actinomycetota</taxon>
        <taxon>Actinomycetes</taxon>
        <taxon>Propionibacteriales</taxon>
        <taxon>Kribbellaceae</taxon>
        <taxon>Kribbella</taxon>
    </lineage>
</organism>
<feature type="domain" description="Signal transduction histidine kinase subgroup 3 dimerisation and phosphoacceptor" evidence="11">
    <location>
        <begin position="184"/>
        <end position="249"/>
    </location>
</feature>
<dbReference type="InterPro" id="IPR050482">
    <property type="entry name" value="Sensor_HK_TwoCompSys"/>
</dbReference>
<name>A0A4V3CA08_9ACTN</name>
<keyword evidence="4" id="KW-0808">Transferase</keyword>
<dbReference type="Gene3D" id="1.20.5.1930">
    <property type="match status" value="1"/>
</dbReference>
<evidence type="ECO:0000259" key="10">
    <source>
        <dbReference type="Pfam" id="PF02518"/>
    </source>
</evidence>
<keyword evidence="14" id="KW-1185">Reference proteome</keyword>
<keyword evidence="5" id="KW-0547">Nucleotide-binding</keyword>
<keyword evidence="7" id="KW-0067">ATP-binding</keyword>
<evidence type="ECO:0000256" key="5">
    <source>
        <dbReference type="ARBA" id="ARBA00022741"/>
    </source>
</evidence>
<dbReference type="GO" id="GO:0005524">
    <property type="term" value="F:ATP binding"/>
    <property type="evidence" value="ECO:0007669"/>
    <property type="project" value="UniProtKB-KW"/>
</dbReference>
<evidence type="ECO:0000256" key="3">
    <source>
        <dbReference type="ARBA" id="ARBA00022553"/>
    </source>
</evidence>
<dbReference type="GO" id="GO:0016020">
    <property type="term" value="C:membrane"/>
    <property type="evidence" value="ECO:0007669"/>
    <property type="project" value="InterPro"/>
</dbReference>
<keyword evidence="9" id="KW-1133">Transmembrane helix</keyword>
<evidence type="ECO:0000256" key="1">
    <source>
        <dbReference type="ARBA" id="ARBA00000085"/>
    </source>
</evidence>
<dbReference type="PANTHER" id="PTHR24421">
    <property type="entry name" value="NITRATE/NITRITE SENSOR PROTEIN NARX-RELATED"/>
    <property type="match status" value="1"/>
</dbReference>
<dbReference type="SUPFAM" id="SSF55874">
    <property type="entry name" value="ATPase domain of HSP90 chaperone/DNA topoisomerase II/histidine kinase"/>
    <property type="match status" value="1"/>
</dbReference>
<feature type="domain" description="Histidine kinase/HSP90-like ATPase" evidence="10">
    <location>
        <begin position="292"/>
        <end position="379"/>
    </location>
</feature>
<dbReference type="InterPro" id="IPR036890">
    <property type="entry name" value="HATPase_C_sf"/>
</dbReference>
<accession>A0A4V3CA08</accession>
<protein>
    <recommendedName>
        <fullName evidence="2">histidine kinase</fullName>
        <ecNumber evidence="2">2.7.13.3</ecNumber>
    </recommendedName>
</protein>
<reference evidence="13 14" key="1">
    <citation type="submission" date="2019-03" db="EMBL/GenBank/DDBJ databases">
        <title>Genomic Encyclopedia of Type Strains, Phase III (KMG-III): the genomes of soil and plant-associated and newly described type strains.</title>
        <authorList>
            <person name="Whitman W."/>
        </authorList>
    </citation>
    <scope>NUCLEOTIDE SEQUENCE [LARGE SCALE GENOMIC DNA]</scope>
    <source>
        <strain evidence="13 14">VKM Ac-2527</strain>
    </source>
</reference>
<dbReference type="Gene3D" id="3.30.565.10">
    <property type="entry name" value="Histidine kinase-like ATPase, C-terminal domain"/>
    <property type="match status" value="1"/>
</dbReference>
<keyword evidence="6 13" id="KW-0418">Kinase</keyword>
<evidence type="ECO:0000259" key="11">
    <source>
        <dbReference type="Pfam" id="PF07730"/>
    </source>
</evidence>
<keyword evidence="9" id="KW-0472">Membrane</keyword>
<evidence type="ECO:0000256" key="7">
    <source>
        <dbReference type="ARBA" id="ARBA00022840"/>
    </source>
</evidence>
<dbReference type="Pfam" id="PF07730">
    <property type="entry name" value="HisKA_3"/>
    <property type="match status" value="1"/>
</dbReference>
<evidence type="ECO:0000256" key="8">
    <source>
        <dbReference type="ARBA" id="ARBA00023012"/>
    </source>
</evidence>
<evidence type="ECO:0000256" key="2">
    <source>
        <dbReference type="ARBA" id="ARBA00012438"/>
    </source>
</evidence>
<keyword evidence="8" id="KW-0902">Two-component regulatory system</keyword>
<feature type="transmembrane region" description="Helical" evidence="9">
    <location>
        <begin position="71"/>
        <end position="93"/>
    </location>
</feature>
<dbReference type="Proteomes" id="UP000295388">
    <property type="component" value="Unassembled WGS sequence"/>
</dbReference>
<proteinExistence type="predicted"/>
<dbReference type="InterPro" id="IPR055558">
    <property type="entry name" value="DUF7134"/>
</dbReference>
<evidence type="ECO:0000256" key="4">
    <source>
        <dbReference type="ARBA" id="ARBA00022679"/>
    </source>
</evidence>
<dbReference type="CDD" id="cd16917">
    <property type="entry name" value="HATPase_UhpB-NarQ-NarX-like"/>
    <property type="match status" value="1"/>
</dbReference>
<dbReference type="EC" id="2.7.13.3" evidence="2"/>
<dbReference type="GO" id="GO:0046983">
    <property type="term" value="F:protein dimerization activity"/>
    <property type="evidence" value="ECO:0007669"/>
    <property type="project" value="InterPro"/>
</dbReference>
<evidence type="ECO:0000256" key="6">
    <source>
        <dbReference type="ARBA" id="ARBA00022777"/>
    </source>
</evidence>
<evidence type="ECO:0000313" key="13">
    <source>
        <dbReference type="EMBL" id="TDO48396.1"/>
    </source>
</evidence>
<dbReference type="InterPro" id="IPR003594">
    <property type="entry name" value="HATPase_dom"/>
</dbReference>
<dbReference type="EMBL" id="SNWQ01000007">
    <property type="protein sequence ID" value="TDO48396.1"/>
    <property type="molecule type" value="Genomic_DNA"/>
</dbReference>